<name>A0A9I9EIQ8_CUCME</name>
<organism evidence="1">
    <name type="scientific">Cucumis melo</name>
    <name type="common">Muskmelon</name>
    <dbReference type="NCBI Taxonomy" id="3656"/>
    <lineage>
        <taxon>Eukaryota</taxon>
        <taxon>Viridiplantae</taxon>
        <taxon>Streptophyta</taxon>
        <taxon>Embryophyta</taxon>
        <taxon>Tracheophyta</taxon>
        <taxon>Spermatophyta</taxon>
        <taxon>Magnoliopsida</taxon>
        <taxon>eudicotyledons</taxon>
        <taxon>Gunneridae</taxon>
        <taxon>Pentapetalae</taxon>
        <taxon>rosids</taxon>
        <taxon>fabids</taxon>
        <taxon>Cucurbitales</taxon>
        <taxon>Cucurbitaceae</taxon>
        <taxon>Benincaseae</taxon>
        <taxon>Cucumis</taxon>
    </lineage>
</organism>
<sequence length="90" mass="10741">MNEHHSVHCSLVVINAYDDVVYHLDSLRTSSQDDIKYITNMPQIENFRCLYFDWNCVIVDDIVENNEIMCQVYDLIRRAKGVKYNILRDR</sequence>
<evidence type="ECO:0000313" key="1">
    <source>
        <dbReference type="EnsemblPlants" id="MELO3C034309.2.1"/>
    </source>
</evidence>
<proteinExistence type="predicted"/>
<protein>
    <submittedName>
        <fullName evidence="1">Uncharacterized protein</fullName>
    </submittedName>
</protein>
<dbReference type="InterPro" id="IPR038765">
    <property type="entry name" value="Papain-like_cys_pep_sf"/>
</dbReference>
<accession>A0A9I9EIQ8</accession>
<dbReference type="EnsemblPlants" id="MELO3C034309.2.1">
    <property type="protein sequence ID" value="MELO3C034309.2.1"/>
    <property type="gene ID" value="MELO3C034309.2"/>
</dbReference>
<dbReference type="Gramene" id="MELO3C034309.2.1">
    <property type="protein sequence ID" value="MELO3C034309.2.1"/>
    <property type="gene ID" value="MELO3C034309.2"/>
</dbReference>
<dbReference type="AlphaFoldDB" id="A0A9I9EIQ8"/>
<dbReference type="SUPFAM" id="SSF54001">
    <property type="entry name" value="Cysteine proteinases"/>
    <property type="match status" value="1"/>
</dbReference>
<reference evidence="1" key="1">
    <citation type="submission" date="2023-03" db="UniProtKB">
        <authorList>
            <consortium name="EnsemblPlants"/>
        </authorList>
    </citation>
    <scope>IDENTIFICATION</scope>
</reference>